<dbReference type="AlphaFoldDB" id="U6KWJ4"/>
<keyword evidence="2" id="KW-1185">Reference proteome</keyword>
<dbReference type="Proteomes" id="UP000030747">
    <property type="component" value="Unassembled WGS sequence"/>
</dbReference>
<proteinExistence type="predicted"/>
<dbReference type="OrthoDB" id="10298335at2759"/>
<dbReference type="GeneID" id="25249251"/>
<reference evidence="1" key="1">
    <citation type="submission" date="2013-10" db="EMBL/GenBank/DDBJ databases">
        <title>Genomic analysis of the causative agents of coccidiosis in chickens.</title>
        <authorList>
            <person name="Reid A.J."/>
            <person name="Blake D."/>
            <person name="Billington K."/>
            <person name="Browne H."/>
            <person name="Dunn M."/>
            <person name="Hung S."/>
            <person name="Kawahara F."/>
            <person name="Miranda-Saavedra D."/>
            <person name="Mourier T."/>
            <person name="Nagra H."/>
            <person name="Otto T.D."/>
            <person name="Rawlings N."/>
            <person name="Sanchez A."/>
            <person name="Sanders M."/>
            <person name="Subramaniam C."/>
            <person name="Tay Y."/>
            <person name="Dear P."/>
            <person name="Doerig C."/>
            <person name="Gruber A."/>
            <person name="Parkinson J."/>
            <person name="Shirley M."/>
            <person name="Wan K.L."/>
            <person name="Berriman M."/>
            <person name="Tomley F."/>
            <person name="Pain A."/>
        </authorList>
    </citation>
    <scope>NUCLEOTIDE SEQUENCE [LARGE SCALE GENOMIC DNA]</scope>
    <source>
        <strain evidence="1">Houghton</strain>
    </source>
</reference>
<evidence type="ECO:0000313" key="1">
    <source>
        <dbReference type="EMBL" id="CDJ42487.1"/>
    </source>
</evidence>
<sequence length="129" mass="14803">MELIFRLIFDDENELPLEGHTAPQDMYLENETHILDSCTYLARQTPFFTSWSCSGLITKKGDDPDRWLWVVYYTIPKNPPPGLPIPKSEMPPSRVVHLEIPKDIEGSKTVIREALDVLARRHAATLSRN</sequence>
<accession>U6KWJ4</accession>
<reference evidence="1" key="2">
    <citation type="submission" date="2013-10" db="EMBL/GenBank/DDBJ databases">
        <authorList>
            <person name="Aslett M."/>
        </authorList>
    </citation>
    <scope>NUCLEOTIDE SEQUENCE [LARGE SCALE GENOMIC DNA]</scope>
    <source>
        <strain evidence="1">Houghton</strain>
    </source>
</reference>
<dbReference type="RefSeq" id="XP_013233237.1">
    <property type="nucleotide sequence ID" value="XM_013377783.1"/>
</dbReference>
<dbReference type="VEuPathDB" id="ToxoDB:ETH_00000120"/>
<gene>
    <name evidence="1" type="ORF">ETH_00000120</name>
</gene>
<dbReference type="VEuPathDB" id="ToxoDB:ETH2_1022400"/>
<name>U6KWJ4_EIMTE</name>
<evidence type="ECO:0000313" key="2">
    <source>
        <dbReference type="Proteomes" id="UP000030747"/>
    </source>
</evidence>
<protein>
    <submittedName>
        <fullName evidence="1">Uncharacterized protein</fullName>
    </submittedName>
</protein>
<organism evidence="1 2">
    <name type="scientific">Eimeria tenella</name>
    <name type="common">Coccidian parasite</name>
    <dbReference type="NCBI Taxonomy" id="5802"/>
    <lineage>
        <taxon>Eukaryota</taxon>
        <taxon>Sar</taxon>
        <taxon>Alveolata</taxon>
        <taxon>Apicomplexa</taxon>
        <taxon>Conoidasida</taxon>
        <taxon>Coccidia</taxon>
        <taxon>Eucoccidiorida</taxon>
        <taxon>Eimeriorina</taxon>
        <taxon>Eimeriidae</taxon>
        <taxon>Eimeria</taxon>
    </lineage>
</organism>
<dbReference type="EMBL" id="HG675721">
    <property type="protein sequence ID" value="CDJ42487.1"/>
    <property type="molecule type" value="Genomic_DNA"/>
</dbReference>